<feature type="compositionally biased region" description="Basic and acidic residues" evidence="7">
    <location>
        <begin position="115"/>
        <end position="129"/>
    </location>
</feature>
<dbReference type="GO" id="GO:0006882">
    <property type="term" value="P:intracellular zinc ion homeostasis"/>
    <property type="evidence" value="ECO:0007669"/>
    <property type="project" value="TreeGrafter"/>
</dbReference>
<feature type="transmembrane region" description="Helical" evidence="8">
    <location>
        <begin position="455"/>
        <end position="471"/>
    </location>
</feature>
<dbReference type="AlphaFoldDB" id="A0A226EKA5"/>
<evidence type="ECO:0000256" key="3">
    <source>
        <dbReference type="ARBA" id="ARBA00022692"/>
    </source>
</evidence>
<feature type="transmembrane region" description="Helical" evidence="8">
    <location>
        <begin position="162"/>
        <end position="182"/>
    </location>
</feature>
<keyword evidence="10" id="KW-1185">Reference proteome</keyword>
<dbReference type="EMBL" id="LNIX01000003">
    <property type="protein sequence ID" value="OXA57537.1"/>
    <property type="molecule type" value="Genomic_DNA"/>
</dbReference>
<dbReference type="Proteomes" id="UP000198287">
    <property type="component" value="Unassembled WGS sequence"/>
</dbReference>
<evidence type="ECO:0000256" key="2">
    <source>
        <dbReference type="ARBA" id="ARBA00022448"/>
    </source>
</evidence>
<evidence type="ECO:0000256" key="8">
    <source>
        <dbReference type="SAM" id="Phobius"/>
    </source>
</evidence>
<sequence length="472" mass="51894">MERTEPRVLRSRTIEVNPNKDKPQPASAPKSSKKVEDGKSFNILLHQDRGIGKTFQQIAYIVVVVLLFFWIFQTNFGFASSHSHSHDHGHDAHGHSHDHEEAPSFKYSRQANEQVLKEKEQHHSHDHEEHHHHHHHDHEHKGETLKTPPVDTPRNPNLWMEAILSTLLISAAPFAILFWIPLDNSKEKEGLLKILLSFASGGLLGDAFLHLIPHAILAQGGDDDGHGHSHSHSHSHSHGKAEGAQGDYHAHDLSVGMWVLIGIITFLVVEKVIRIMKGGHGHSHSVSTPKKSEPEDKQKSESAKGKKKDEGKVQTKIVKQPTEDIKVAGYLNLAADFTHNFTDGLAIGASYLAGRSVGMVTTFTILLHEVPHEIGDFAILIQSGCSKKKAIFLQLTTAIGALSGTVMSLMAEGGGDAAVAWILPFTAGGFIYIATVSVIPELLQETTLKQSIKEIIALLAGVYMMVLIAQYE</sequence>
<feature type="compositionally biased region" description="Basic and acidic residues" evidence="7">
    <location>
        <begin position="290"/>
        <end position="313"/>
    </location>
</feature>
<protein>
    <submittedName>
        <fullName evidence="9">Histidine-rich membrane protein KE4 2</fullName>
    </submittedName>
</protein>
<evidence type="ECO:0000256" key="5">
    <source>
        <dbReference type="ARBA" id="ARBA00023136"/>
    </source>
</evidence>
<feature type="region of interest" description="Disordered" evidence="7">
    <location>
        <begin position="279"/>
        <end position="314"/>
    </location>
</feature>
<gene>
    <name evidence="9" type="ORF">Fcan01_08131</name>
</gene>
<feature type="transmembrane region" description="Helical" evidence="8">
    <location>
        <begin position="390"/>
        <end position="411"/>
    </location>
</feature>
<evidence type="ECO:0000313" key="9">
    <source>
        <dbReference type="EMBL" id="OXA57537.1"/>
    </source>
</evidence>
<evidence type="ECO:0000313" key="10">
    <source>
        <dbReference type="Proteomes" id="UP000198287"/>
    </source>
</evidence>
<comment type="caution">
    <text evidence="9">The sequence shown here is derived from an EMBL/GenBank/DDBJ whole genome shotgun (WGS) entry which is preliminary data.</text>
</comment>
<dbReference type="GO" id="GO:0005385">
    <property type="term" value="F:zinc ion transmembrane transporter activity"/>
    <property type="evidence" value="ECO:0007669"/>
    <property type="project" value="TreeGrafter"/>
</dbReference>
<keyword evidence="3 8" id="KW-0812">Transmembrane</keyword>
<keyword evidence="2" id="KW-0813">Transport</keyword>
<feature type="transmembrane region" description="Helical" evidence="8">
    <location>
        <begin position="255"/>
        <end position="273"/>
    </location>
</feature>
<feature type="transmembrane region" description="Helical" evidence="8">
    <location>
        <begin position="194"/>
        <end position="212"/>
    </location>
</feature>
<organism evidence="9 10">
    <name type="scientific">Folsomia candida</name>
    <name type="common">Springtail</name>
    <dbReference type="NCBI Taxonomy" id="158441"/>
    <lineage>
        <taxon>Eukaryota</taxon>
        <taxon>Metazoa</taxon>
        <taxon>Ecdysozoa</taxon>
        <taxon>Arthropoda</taxon>
        <taxon>Hexapoda</taxon>
        <taxon>Collembola</taxon>
        <taxon>Entomobryomorpha</taxon>
        <taxon>Isotomoidea</taxon>
        <taxon>Isotomidae</taxon>
        <taxon>Proisotominae</taxon>
        <taxon>Folsomia</taxon>
    </lineage>
</organism>
<feature type="transmembrane region" description="Helical" evidence="8">
    <location>
        <begin position="58"/>
        <end position="78"/>
    </location>
</feature>
<evidence type="ECO:0000256" key="6">
    <source>
        <dbReference type="ARBA" id="ARBA00038485"/>
    </source>
</evidence>
<evidence type="ECO:0000256" key="4">
    <source>
        <dbReference type="ARBA" id="ARBA00022989"/>
    </source>
</evidence>
<dbReference type="OMA" id="IWLHSIG"/>
<dbReference type="STRING" id="158441.A0A226EKA5"/>
<dbReference type="OrthoDB" id="200954at2759"/>
<evidence type="ECO:0000256" key="7">
    <source>
        <dbReference type="SAM" id="MobiDB-lite"/>
    </source>
</evidence>
<feature type="transmembrane region" description="Helical" evidence="8">
    <location>
        <begin position="417"/>
        <end position="443"/>
    </location>
</feature>
<comment type="subcellular location">
    <subcellularLocation>
        <location evidence="1">Membrane</location>
        <topology evidence="1">Multi-pass membrane protein</topology>
    </subcellularLocation>
</comment>
<feature type="region of interest" description="Disordered" evidence="7">
    <location>
        <begin position="1"/>
        <end position="36"/>
    </location>
</feature>
<keyword evidence="4 8" id="KW-1133">Transmembrane helix</keyword>
<dbReference type="InterPro" id="IPR003689">
    <property type="entry name" value="ZIP"/>
</dbReference>
<dbReference type="Pfam" id="PF02535">
    <property type="entry name" value="Zip"/>
    <property type="match status" value="1"/>
</dbReference>
<feature type="compositionally biased region" description="Basic residues" evidence="7">
    <location>
        <begin position="228"/>
        <end position="238"/>
    </location>
</feature>
<feature type="compositionally biased region" description="Basic and acidic residues" evidence="7">
    <location>
        <begin position="84"/>
        <end position="103"/>
    </location>
</feature>
<reference evidence="9 10" key="1">
    <citation type="submission" date="2015-12" db="EMBL/GenBank/DDBJ databases">
        <title>The genome of Folsomia candida.</title>
        <authorList>
            <person name="Faddeeva A."/>
            <person name="Derks M.F."/>
            <person name="Anvar Y."/>
            <person name="Smit S."/>
            <person name="Van Straalen N."/>
            <person name="Roelofs D."/>
        </authorList>
    </citation>
    <scope>NUCLEOTIDE SEQUENCE [LARGE SCALE GENOMIC DNA]</scope>
    <source>
        <strain evidence="9 10">VU population</strain>
        <tissue evidence="9">Whole body</tissue>
    </source>
</reference>
<dbReference type="GO" id="GO:0016020">
    <property type="term" value="C:membrane"/>
    <property type="evidence" value="ECO:0007669"/>
    <property type="project" value="UniProtKB-SubCell"/>
</dbReference>
<feature type="region of interest" description="Disordered" evidence="7">
    <location>
        <begin position="81"/>
        <end position="152"/>
    </location>
</feature>
<comment type="similarity">
    <text evidence="6">Belongs to the ZIP transporter (TC 2.A.5) family. KE4/Catsup subfamily.</text>
</comment>
<dbReference type="PANTHER" id="PTHR16950:SF25">
    <property type="entry name" value="ZINC TRANSPORTER SLC39A7"/>
    <property type="match status" value="1"/>
</dbReference>
<feature type="region of interest" description="Disordered" evidence="7">
    <location>
        <begin position="222"/>
        <end position="245"/>
    </location>
</feature>
<evidence type="ECO:0000256" key="1">
    <source>
        <dbReference type="ARBA" id="ARBA00004141"/>
    </source>
</evidence>
<dbReference type="PANTHER" id="PTHR16950">
    <property type="entry name" value="ZINC TRANSPORTER SLC39A7 HISTIDINE-RICH MEMBRANE PROTEIN KE4"/>
    <property type="match status" value="1"/>
</dbReference>
<accession>A0A226EKA5</accession>
<name>A0A226EKA5_FOLCA</name>
<keyword evidence="5 8" id="KW-0472">Membrane</keyword>
<proteinExistence type="inferred from homology"/>